<proteinExistence type="predicted"/>
<dbReference type="EMBL" id="ML208304">
    <property type="protein sequence ID" value="TFK71021.1"/>
    <property type="molecule type" value="Genomic_DNA"/>
</dbReference>
<organism evidence="1 2">
    <name type="scientific">Pluteus cervinus</name>
    <dbReference type="NCBI Taxonomy" id="181527"/>
    <lineage>
        <taxon>Eukaryota</taxon>
        <taxon>Fungi</taxon>
        <taxon>Dikarya</taxon>
        <taxon>Basidiomycota</taxon>
        <taxon>Agaricomycotina</taxon>
        <taxon>Agaricomycetes</taxon>
        <taxon>Agaricomycetidae</taxon>
        <taxon>Agaricales</taxon>
        <taxon>Pluteineae</taxon>
        <taxon>Pluteaceae</taxon>
        <taxon>Pluteus</taxon>
    </lineage>
</organism>
<name>A0ACD3AZJ3_9AGAR</name>
<dbReference type="Proteomes" id="UP000308600">
    <property type="component" value="Unassembled WGS sequence"/>
</dbReference>
<reference evidence="1 2" key="1">
    <citation type="journal article" date="2019" name="Nat. Ecol. Evol.">
        <title>Megaphylogeny resolves global patterns of mushroom evolution.</title>
        <authorList>
            <person name="Varga T."/>
            <person name="Krizsan K."/>
            <person name="Foldi C."/>
            <person name="Dima B."/>
            <person name="Sanchez-Garcia M."/>
            <person name="Sanchez-Ramirez S."/>
            <person name="Szollosi G.J."/>
            <person name="Szarkandi J.G."/>
            <person name="Papp V."/>
            <person name="Albert L."/>
            <person name="Andreopoulos W."/>
            <person name="Angelini C."/>
            <person name="Antonin V."/>
            <person name="Barry K.W."/>
            <person name="Bougher N.L."/>
            <person name="Buchanan P."/>
            <person name="Buyck B."/>
            <person name="Bense V."/>
            <person name="Catcheside P."/>
            <person name="Chovatia M."/>
            <person name="Cooper J."/>
            <person name="Damon W."/>
            <person name="Desjardin D."/>
            <person name="Finy P."/>
            <person name="Geml J."/>
            <person name="Haridas S."/>
            <person name="Hughes K."/>
            <person name="Justo A."/>
            <person name="Karasinski D."/>
            <person name="Kautmanova I."/>
            <person name="Kiss B."/>
            <person name="Kocsube S."/>
            <person name="Kotiranta H."/>
            <person name="LaButti K.M."/>
            <person name="Lechner B.E."/>
            <person name="Liimatainen K."/>
            <person name="Lipzen A."/>
            <person name="Lukacs Z."/>
            <person name="Mihaltcheva S."/>
            <person name="Morgado L.N."/>
            <person name="Niskanen T."/>
            <person name="Noordeloos M.E."/>
            <person name="Ohm R.A."/>
            <person name="Ortiz-Santana B."/>
            <person name="Ovrebo C."/>
            <person name="Racz N."/>
            <person name="Riley R."/>
            <person name="Savchenko A."/>
            <person name="Shiryaev A."/>
            <person name="Soop K."/>
            <person name="Spirin V."/>
            <person name="Szebenyi C."/>
            <person name="Tomsovsky M."/>
            <person name="Tulloss R.E."/>
            <person name="Uehling J."/>
            <person name="Grigoriev I.V."/>
            <person name="Vagvolgyi C."/>
            <person name="Papp T."/>
            <person name="Martin F.M."/>
            <person name="Miettinen O."/>
            <person name="Hibbett D.S."/>
            <person name="Nagy L.G."/>
        </authorList>
    </citation>
    <scope>NUCLEOTIDE SEQUENCE [LARGE SCALE GENOMIC DNA]</scope>
    <source>
        <strain evidence="1 2">NL-1719</strain>
    </source>
</reference>
<keyword evidence="2" id="KW-1185">Reference proteome</keyword>
<gene>
    <name evidence="1" type="ORF">BDN72DRAFT_856529</name>
</gene>
<accession>A0ACD3AZJ3</accession>
<evidence type="ECO:0000313" key="2">
    <source>
        <dbReference type="Proteomes" id="UP000308600"/>
    </source>
</evidence>
<protein>
    <submittedName>
        <fullName evidence="1">Uncharacterized protein</fullName>
    </submittedName>
</protein>
<evidence type="ECO:0000313" key="1">
    <source>
        <dbReference type="EMBL" id="TFK71021.1"/>
    </source>
</evidence>
<sequence>MSKDVLEQARKDIDAEIMVLQERITILRSSRNALVPIYRLPPELMVRIFRWLQRSYIYNGETLVSLGANKSVLLPRWMRVTCVSQRWRNIARSSATLHSTIPTGNLRYAEEMLKRSGSAALTLVDDESASSWKNLARLQELVIPVLPRFQALWLDSYIGNFILPRLESSTPNLKELYIQNCTSVGTTPLPYSLRTLRSDFCAFKSFEWLSDLSNLVHLALINPFGYTGERVALGVLLKAVDGMPRLISLELTSTLKSPQVNQMSPIRPKLQYLRVIDTFHILSQLLPWVEFADRFTVDIRCESTSNPQPAADWAPVINLLDRRLKASSMVLRLAHFSWQDEDGSSSASIQCSRTVGEAPCFLLRVPLKRGEARIWSKYASAFPLDQVETLITDGIWDSADWRDSPWSDSRSIRRLTLSDKWTSSAYLQHLANTRGHPSTGCMIFPSLEELSLHGLHYSRDLQSKVQALLTERMKRGVKLRRLVFGACSVSEDFVQQLLAIVDVVEQHGGTKAKKGSCNA</sequence>